<name>A0A3B1AS08_9ZZZZ</name>
<gene>
    <name evidence="1" type="ORF">MNBD_GAMMA23-1318</name>
</gene>
<evidence type="ECO:0008006" key="2">
    <source>
        <dbReference type="Google" id="ProtNLM"/>
    </source>
</evidence>
<dbReference type="InterPro" id="IPR036163">
    <property type="entry name" value="HMA_dom_sf"/>
</dbReference>
<protein>
    <recommendedName>
        <fullName evidence="2">HMA domain-containing protein</fullName>
    </recommendedName>
</protein>
<organism evidence="1">
    <name type="scientific">hydrothermal vent metagenome</name>
    <dbReference type="NCBI Taxonomy" id="652676"/>
    <lineage>
        <taxon>unclassified sequences</taxon>
        <taxon>metagenomes</taxon>
        <taxon>ecological metagenomes</taxon>
    </lineage>
</organism>
<dbReference type="AlphaFoldDB" id="A0A3B1AS08"/>
<proteinExistence type="predicted"/>
<accession>A0A3B1AS08</accession>
<dbReference type="SUPFAM" id="SSF55008">
    <property type="entry name" value="HMA, heavy metal-associated domain"/>
    <property type="match status" value="1"/>
</dbReference>
<reference evidence="1" key="1">
    <citation type="submission" date="2018-06" db="EMBL/GenBank/DDBJ databases">
        <authorList>
            <person name="Zhirakovskaya E."/>
        </authorList>
    </citation>
    <scope>NUCLEOTIDE SEQUENCE</scope>
</reference>
<sequence length="85" mass="9533">MRIISFEVYGMIYPHQAEQLEAELNEINGISVRVSSDSHLVMITSYQLFDLQLVIDIIENHGFETETLDVDFINGNELALSGSSA</sequence>
<dbReference type="EMBL" id="UOFT01000054">
    <property type="protein sequence ID" value="VAW96754.1"/>
    <property type="molecule type" value="Genomic_DNA"/>
</dbReference>
<dbReference type="GO" id="GO:0046872">
    <property type="term" value="F:metal ion binding"/>
    <property type="evidence" value="ECO:0007669"/>
    <property type="project" value="InterPro"/>
</dbReference>
<evidence type="ECO:0000313" key="1">
    <source>
        <dbReference type="EMBL" id="VAW96754.1"/>
    </source>
</evidence>